<dbReference type="SUPFAM" id="SSF55945">
    <property type="entry name" value="TATA-box binding protein-like"/>
    <property type="match status" value="2"/>
</dbReference>
<evidence type="ECO:0000256" key="1">
    <source>
        <dbReference type="ARBA" id="ARBA00005560"/>
    </source>
</evidence>
<dbReference type="InterPro" id="IPR000814">
    <property type="entry name" value="TBP"/>
</dbReference>
<organism evidence="4">
    <name type="scientific">viral metagenome</name>
    <dbReference type="NCBI Taxonomy" id="1070528"/>
    <lineage>
        <taxon>unclassified sequences</taxon>
        <taxon>metagenomes</taxon>
        <taxon>organismal metagenomes</taxon>
    </lineage>
</organism>
<evidence type="ECO:0008006" key="5">
    <source>
        <dbReference type="Google" id="ProtNLM"/>
    </source>
</evidence>
<keyword evidence="3" id="KW-0804">Transcription</keyword>
<sequence length="272" mass="31238">MSIKKMLLTELPKDVTINTMCATSTLYKTDPNNANLDKKNLVKEDAKINLEIINQHIELQSDGIISLKYKEIYRSLIQSPKKSKSKKNKKVNSFYNQITMVVIISNQRQLNVKLFCNGSLQITGCKIIEDCYLVSEKIIDILKTIQNKLPDIKVVHDIDEIGTFNFKISMINSNFNINYMINRRELQELLNNEEIVFSRFDPNNHAGVIIKWHGDSAPKKGVTIMVFESGRIIITGAKNREHIVNAYEYITTFLKNNDVKKLDIDKAINTKN</sequence>
<evidence type="ECO:0000256" key="3">
    <source>
        <dbReference type="ARBA" id="ARBA00023163"/>
    </source>
</evidence>
<dbReference type="Gene3D" id="3.30.310.10">
    <property type="entry name" value="TATA-Binding Protein"/>
    <property type="match status" value="2"/>
</dbReference>
<dbReference type="Pfam" id="PF00352">
    <property type="entry name" value="TBP"/>
    <property type="match status" value="1"/>
</dbReference>
<dbReference type="AlphaFoldDB" id="A0A6C0LYF8"/>
<dbReference type="InterPro" id="IPR012295">
    <property type="entry name" value="TBP_dom_sf"/>
</dbReference>
<comment type="similarity">
    <text evidence="1">Belongs to the TBP family.</text>
</comment>
<evidence type="ECO:0000313" key="4">
    <source>
        <dbReference type="EMBL" id="QHU35789.1"/>
    </source>
</evidence>
<dbReference type="EMBL" id="MN740612">
    <property type="protein sequence ID" value="QHU35789.1"/>
    <property type="molecule type" value="Genomic_DNA"/>
</dbReference>
<reference evidence="4" key="1">
    <citation type="journal article" date="2020" name="Nature">
        <title>Giant virus diversity and host interactions through global metagenomics.</title>
        <authorList>
            <person name="Schulz F."/>
            <person name="Roux S."/>
            <person name="Paez-Espino D."/>
            <person name="Jungbluth S."/>
            <person name="Walsh D.A."/>
            <person name="Denef V.J."/>
            <person name="McMahon K.D."/>
            <person name="Konstantinidis K.T."/>
            <person name="Eloe-Fadrosh E.A."/>
            <person name="Kyrpides N.C."/>
            <person name="Woyke T."/>
        </authorList>
    </citation>
    <scope>NUCLEOTIDE SEQUENCE</scope>
    <source>
        <strain evidence="4">GVMAG-S-1035085-51</strain>
    </source>
</reference>
<proteinExistence type="inferred from homology"/>
<protein>
    <recommendedName>
        <fullName evidence="5">TATA-box binding protein</fullName>
    </recommendedName>
</protein>
<accession>A0A6C0LYF8</accession>
<dbReference type="GO" id="GO:0006352">
    <property type="term" value="P:DNA-templated transcription initiation"/>
    <property type="evidence" value="ECO:0007669"/>
    <property type="project" value="InterPro"/>
</dbReference>
<dbReference type="GO" id="GO:0003677">
    <property type="term" value="F:DNA binding"/>
    <property type="evidence" value="ECO:0007669"/>
    <property type="project" value="UniProtKB-KW"/>
</dbReference>
<evidence type="ECO:0000256" key="2">
    <source>
        <dbReference type="ARBA" id="ARBA00023125"/>
    </source>
</evidence>
<dbReference type="PANTHER" id="PTHR10126">
    <property type="entry name" value="TATA-BOX BINDING PROTEIN"/>
    <property type="match status" value="1"/>
</dbReference>
<name>A0A6C0LYF8_9ZZZZ</name>
<keyword evidence="2" id="KW-0238">DNA-binding</keyword>